<keyword evidence="1" id="KW-1133">Transmembrane helix</keyword>
<accession>A0A7X9DLH2</accession>
<evidence type="ECO:0000313" key="3">
    <source>
        <dbReference type="Proteomes" id="UP000526033"/>
    </source>
</evidence>
<sequence length="152" mass="16869">MEKIISLSDSIKKSIVQIFRNDLLGFWVKGKLYTLLAGVVFFIPLMIAIFSIIRKVSSIYSQNGTVVPPTPNLEFGAFVIIMLITGGLALAIYGVMYLNFCTLLALKVANGTTEPLKPVLILSFKRVWPMFVHMVVKGFILLIGFLLFIIPG</sequence>
<reference evidence="2 3" key="1">
    <citation type="journal article" date="2020" name="Biotechnol. Biofuels">
        <title>New insights from the biogas microbiome by comprehensive genome-resolved metagenomics of nearly 1600 species originating from multiple anaerobic digesters.</title>
        <authorList>
            <person name="Campanaro S."/>
            <person name="Treu L."/>
            <person name="Rodriguez-R L.M."/>
            <person name="Kovalovszki A."/>
            <person name="Ziels R.M."/>
            <person name="Maus I."/>
            <person name="Zhu X."/>
            <person name="Kougias P.G."/>
            <person name="Basile A."/>
            <person name="Luo G."/>
            <person name="Schluter A."/>
            <person name="Konstantinidis K.T."/>
            <person name="Angelidaki I."/>
        </authorList>
    </citation>
    <scope>NUCLEOTIDE SEQUENCE [LARGE SCALE GENOMIC DNA]</scope>
    <source>
        <strain evidence="2">AS27yjCOA_165</strain>
    </source>
</reference>
<organism evidence="2 3">
    <name type="scientific">candidate division WWE3 bacterium</name>
    <dbReference type="NCBI Taxonomy" id="2053526"/>
    <lineage>
        <taxon>Bacteria</taxon>
        <taxon>Katanobacteria</taxon>
    </lineage>
</organism>
<protein>
    <submittedName>
        <fullName evidence="2">Uncharacterized protein</fullName>
    </submittedName>
</protein>
<feature type="non-terminal residue" evidence="2">
    <location>
        <position position="152"/>
    </location>
</feature>
<gene>
    <name evidence="2" type="ORF">GYA27_04400</name>
</gene>
<keyword evidence="1" id="KW-0472">Membrane</keyword>
<comment type="caution">
    <text evidence="2">The sequence shown here is derived from an EMBL/GenBank/DDBJ whole genome shotgun (WGS) entry which is preliminary data.</text>
</comment>
<evidence type="ECO:0000313" key="2">
    <source>
        <dbReference type="EMBL" id="NMB70405.1"/>
    </source>
</evidence>
<evidence type="ECO:0000256" key="1">
    <source>
        <dbReference type="SAM" id="Phobius"/>
    </source>
</evidence>
<proteinExistence type="predicted"/>
<dbReference type="EMBL" id="JAAZNL010000057">
    <property type="protein sequence ID" value="NMB70405.1"/>
    <property type="molecule type" value="Genomic_DNA"/>
</dbReference>
<dbReference type="Proteomes" id="UP000526033">
    <property type="component" value="Unassembled WGS sequence"/>
</dbReference>
<keyword evidence="1" id="KW-0812">Transmembrane</keyword>
<feature type="transmembrane region" description="Helical" evidence="1">
    <location>
        <begin position="32"/>
        <end position="53"/>
    </location>
</feature>
<feature type="transmembrane region" description="Helical" evidence="1">
    <location>
        <begin position="73"/>
        <end position="106"/>
    </location>
</feature>
<dbReference type="AlphaFoldDB" id="A0A7X9DLH2"/>
<feature type="transmembrane region" description="Helical" evidence="1">
    <location>
        <begin position="127"/>
        <end position="150"/>
    </location>
</feature>
<name>A0A7X9DLH2_UNCKA</name>